<gene>
    <name evidence="1" type="ORF">PGT21_035174</name>
    <name evidence="2" type="ORF">PGTUg99_016523</name>
</gene>
<protein>
    <submittedName>
        <fullName evidence="2">Uncharacterized protein</fullName>
    </submittedName>
</protein>
<keyword evidence="3" id="KW-1185">Reference proteome</keyword>
<reference evidence="3 4" key="1">
    <citation type="submission" date="2019-05" db="EMBL/GenBank/DDBJ databases">
        <title>Emergence of the Ug99 lineage of the wheat stem rust pathogen through somatic hybridization.</title>
        <authorList>
            <person name="Li F."/>
            <person name="Upadhyaya N.M."/>
            <person name="Sperschneider J."/>
            <person name="Matny O."/>
            <person name="Nguyen-Phuc H."/>
            <person name="Mago R."/>
            <person name="Raley C."/>
            <person name="Miller M.E."/>
            <person name="Silverstein K.A.T."/>
            <person name="Henningsen E."/>
            <person name="Hirsch C.D."/>
            <person name="Visser B."/>
            <person name="Pretorius Z.A."/>
            <person name="Steffenson B.J."/>
            <person name="Schwessinger B."/>
            <person name="Dodds P.N."/>
            <person name="Figueroa M."/>
        </authorList>
    </citation>
    <scope>NUCLEOTIDE SEQUENCE [LARGE SCALE GENOMIC DNA]</scope>
    <source>
        <strain evidence="1">21-0</strain>
        <strain evidence="2 4">Ug99</strain>
    </source>
</reference>
<evidence type="ECO:0000313" key="4">
    <source>
        <dbReference type="Proteomes" id="UP000325313"/>
    </source>
</evidence>
<name>A0A5B0Q1N1_PUCGR</name>
<accession>A0A5B0Q1N1</accession>
<evidence type="ECO:0000313" key="3">
    <source>
        <dbReference type="Proteomes" id="UP000324748"/>
    </source>
</evidence>
<dbReference type="AlphaFoldDB" id="A0A5B0Q1N1"/>
<dbReference type="Proteomes" id="UP000324748">
    <property type="component" value="Unassembled WGS sequence"/>
</dbReference>
<dbReference type="EMBL" id="VSWC01000144">
    <property type="protein sequence ID" value="KAA1078445.1"/>
    <property type="molecule type" value="Genomic_DNA"/>
</dbReference>
<evidence type="ECO:0000313" key="1">
    <source>
        <dbReference type="EMBL" id="KAA1078445.1"/>
    </source>
</evidence>
<evidence type="ECO:0000313" key="2">
    <source>
        <dbReference type="EMBL" id="KAA1106959.1"/>
    </source>
</evidence>
<organism evidence="2 4">
    <name type="scientific">Puccinia graminis f. sp. tritici</name>
    <dbReference type="NCBI Taxonomy" id="56615"/>
    <lineage>
        <taxon>Eukaryota</taxon>
        <taxon>Fungi</taxon>
        <taxon>Dikarya</taxon>
        <taxon>Basidiomycota</taxon>
        <taxon>Pucciniomycotina</taxon>
        <taxon>Pucciniomycetes</taxon>
        <taxon>Pucciniales</taxon>
        <taxon>Pucciniaceae</taxon>
        <taxon>Puccinia</taxon>
    </lineage>
</organism>
<comment type="caution">
    <text evidence="2">The sequence shown here is derived from an EMBL/GenBank/DDBJ whole genome shotgun (WGS) entry which is preliminary data.</text>
</comment>
<proteinExistence type="predicted"/>
<sequence length="113" mass="12429">MRATSRQANVGTKYPLSRQGCSTITPFPVKQLSSVLKLGRCFTCDQLPEATSVQASELITCGGSREDVSPGKAHRAMMPYDFARKSQMICLPEQKPRPFLEGMDMGCASKIDR</sequence>
<dbReference type="EMBL" id="VDEP01000308">
    <property type="protein sequence ID" value="KAA1106959.1"/>
    <property type="molecule type" value="Genomic_DNA"/>
</dbReference>
<dbReference type="Proteomes" id="UP000325313">
    <property type="component" value="Unassembled WGS sequence"/>
</dbReference>